<keyword evidence="2" id="KW-1185">Reference proteome</keyword>
<evidence type="ECO:0000313" key="1">
    <source>
        <dbReference type="EMBL" id="KAI3805115.1"/>
    </source>
</evidence>
<protein>
    <submittedName>
        <fullName evidence="1">Uncharacterized protein</fullName>
    </submittedName>
</protein>
<evidence type="ECO:0000313" key="2">
    <source>
        <dbReference type="Proteomes" id="UP001056120"/>
    </source>
</evidence>
<comment type="caution">
    <text evidence="1">The sequence shown here is derived from an EMBL/GenBank/DDBJ whole genome shotgun (WGS) entry which is preliminary data.</text>
</comment>
<sequence>MPSTGSGSGKSFKAFRRTVLGFGGDQNQVHSEEVNNESKSPQDRQLEEFQNQVFSRFNSLSDSSADEFLSIDWMSKVLDAFVACLEDFKLVLLNNHENLSNPALDRMVMEFYDRSIKALDICNAVRDGIEKMRLWHKHLEIVSCASDSKQRNVMSEWQLRRARKALNDLAILMLDDHKDSGFVSSHRNRSFGLPNKGKDVNHQRKQGHSRSLSWSVSNSWSASKQLQSMSNNLVPPRANDTPLHFGLANCVFTMGFVLMFVLWNVVAAIPCQDRGLFNFSIPRQFPWSAPLFLIHTRVLEASKKRERKNSPGLLREIYQMEKSINLVSDLIDSAHQFPLTEDQQKEVKEGIHELSVVSNSCKDGLNALDKQLRDVFRKIMSCRTEGLATLSNAQS</sequence>
<name>A0ACB9ICK6_9ASTR</name>
<proteinExistence type="predicted"/>
<reference evidence="1 2" key="2">
    <citation type="journal article" date="2022" name="Mol. Ecol. Resour.">
        <title>The genomes of chicory, endive, great burdock and yacon provide insights into Asteraceae paleo-polyploidization history and plant inulin production.</title>
        <authorList>
            <person name="Fan W."/>
            <person name="Wang S."/>
            <person name="Wang H."/>
            <person name="Wang A."/>
            <person name="Jiang F."/>
            <person name="Liu H."/>
            <person name="Zhao H."/>
            <person name="Xu D."/>
            <person name="Zhang Y."/>
        </authorList>
    </citation>
    <scope>NUCLEOTIDE SEQUENCE [LARGE SCALE GENOMIC DNA]</scope>
    <source>
        <strain evidence="2">cv. Yunnan</strain>
        <tissue evidence="1">Leaves</tissue>
    </source>
</reference>
<gene>
    <name evidence="1" type="ORF">L1987_27183</name>
</gene>
<dbReference type="Proteomes" id="UP001056120">
    <property type="component" value="Linkage Group LG09"/>
</dbReference>
<accession>A0ACB9ICK6</accession>
<organism evidence="1 2">
    <name type="scientific">Smallanthus sonchifolius</name>
    <dbReference type="NCBI Taxonomy" id="185202"/>
    <lineage>
        <taxon>Eukaryota</taxon>
        <taxon>Viridiplantae</taxon>
        <taxon>Streptophyta</taxon>
        <taxon>Embryophyta</taxon>
        <taxon>Tracheophyta</taxon>
        <taxon>Spermatophyta</taxon>
        <taxon>Magnoliopsida</taxon>
        <taxon>eudicotyledons</taxon>
        <taxon>Gunneridae</taxon>
        <taxon>Pentapetalae</taxon>
        <taxon>asterids</taxon>
        <taxon>campanulids</taxon>
        <taxon>Asterales</taxon>
        <taxon>Asteraceae</taxon>
        <taxon>Asteroideae</taxon>
        <taxon>Heliantheae alliance</taxon>
        <taxon>Millerieae</taxon>
        <taxon>Smallanthus</taxon>
    </lineage>
</organism>
<reference evidence="2" key="1">
    <citation type="journal article" date="2022" name="Mol. Ecol. Resour.">
        <title>The genomes of chicory, endive, great burdock and yacon provide insights into Asteraceae palaeo-polyploidization history and plant inulin production.</title>
        <authorList>
            <person name="Fan W."/>
            <person name="Wang S."/>
            <person name="Wang H."/>
            <person name="Wang A."/>
            <person name="Jiang F."/>
            <person name="Liu H."/>
            <person name="Zhao H."/>
            <person name="Xu D."/>
            <person name="Zhang Y."/>
        </authorList>
    </citation>
    <scope>NUCLEOTIDE SEQUENCE [LARGE SCALE GENOMIC DNA]</scope>
    <source>
        <strain evidence="2">cv. Yunnan</strain>
    </source>
</reference>
<dbReference type="EMBL" id="CM042026">
    <property type="protein sequence ID" value="KAI3805115.1"/>
    <property type="molecule type" value="Genomic_DNA"/>
</dbReference>